<dbReference type="SUPFAM" id="SSF54637">
    <property type="entry name" value="Thioesterase/thiol ester dehydrase-isomerase"/>
    <property type="match status" value="1"/>
</dbReference>
<dbReference type="AlphaFoldDB" id="A0A9P1NXX9"/>
<dbReference type="Proteomes" id="UP000032946">
    <property type="component" value="Chromosome"/>
</dbReference>
<dbReference type="EMBL" id="FO818640">
    <property type="protein sequence ID" value="CDM94167.1"/>
    <property type="molecule type" value="Genomic_DNA"/>
</dbReference>
<proteinExistence type="inferred from homology"/>
<dbReference type="InterPro" id="IPR050563">
    <property type="entry name" value="4-hydroxybenzoyl-CoA_TE"/>
</dbReference>
<dbReference type="CDD" id="cd00586">
    <property type="entry name" value="4HBT"/>
    <property type="match status" value="1"/>
</dbReference>
<dbReference type="Pfam" id="PF13279">
    <property type="entry name" value="4HBT_2"/>
    <property type="match status" value="1"/>
</dbReference>
<dbReference type="PANTHER" id="PTHR31793:SF37">
    <property type="entry name" value="ACYL-COA THIOESTER HYDROLASE YBGC"/>
    <property type="match status" value="1"/>
</dbReference>
<dbReference type="GO" id="GO:0047617">
    <property type="term" value="F:fatty acyl-CoA hydrolase activity"/>
    <property type="evidence" value="ECO:0007669"/>
    <property type="project" value="TreeGrafter"/>
</dbReference>
<evidence type="ECO:0000313" key="4">
    <source>
        <dbReference type="Proteomes" id="UP000032946"/>
    </source>
</evidence>
<dbReference type="PIRSF" id="PIRSF003230">
    <property type="entry name" value="YbgC"/>
    <property type="match status" value="1"/>
</dbReference>
<sequence>MSRLEYPSSQDQPTRTSNWFEYLVEVFPHQTDYAGVVWHGTYVGWMEEARIGALRSVGVGYDQLVALGFELPVVELEIRYHQFVHMGDRINVKNRIAGLTKVRIPWEFEIESLDGSQRYVSATTTLVVIDRQTGKIRRQWPPILNEAIAKLIDNG</sequence>
<accession>A0A9P1NXX9</accession>
<gene>
    <name evidence="3" type="ORF">ARTHRO_11841</name>
</gene>
<organism evidence="3 4">
    <name type="scientific">Limnospira indica PCC 8005</name>
    <dbReference type="NCBI Taxonomy" id="376219"/>
    <lineage>
        <taxon>Bacteria</taxon>
        <taxon>Bacillati</taxon>
        <taxon>Cyanobacteriota</taxon>
        <taxon>Cyanophyceae</taxon>
        <taxon>Oscillatoriophycideae</taxon>
        <taxon>Oscillatoriales</taxon>
        <taxon>Sirenicapillariaceae</taxon>
        <taxon>Limnospira</taxon>
    </lineage>
</organism>
<evidence type="ECO:0000256" key="2">
    <source>
        <dbReference type="ARBA" id="ARBA00022801"/>
    </source>
</evidence>
<dbReference type="EC" id="3.1.2.-" evidence="3"/>
<dbReference type="InterPro" id="IPR029069">
    <property type="entry name" value="HotDog_dom_sf"/>
</dbReference>
<dbReference type="PANTHER" id="PTHR31793">
    <property type="entry name" value="4-HYDROXYBENZOYL-COA THIOESTERASE FAMILY MEMBER"/>
    <property type="match status" value="1"/>
</dbReference>
<keyword evidence="2 3" id="KW-0378">Hydrolase</keyword>
<keyword evidence="4" id="KW-1185">Reference proteome</keyword>
<comment type="similarity">
    <text evidence="1">Belongs to the 4-hydroxybenzoyl-CoA thioesterase family.</text>
</comment>
<reference evidence="3 4" key="1">
    <citation type="submission" date="2014-02" db="EMBL/GenBank/DDBJ databases">
        <authorList>
            <person name="Genoscope - CEA"/>
        </authorList>
    </citation>
    <scope>NUCLEOTIDE SEQUENCE [LARGE SCALE GENOMIC DNA]</scope>
    <source>
        <strain evidence="3 4">PCC 8005</strain>
    </source>
</reference>
<dbReference type="InterPro" id="IPR006684">
    <property type="entry name" value="YbgC/YbaW"/>
</dbReference>
<evidence type="ECO:0000313" key="3">
    <source>
        <dbReference type="EMBL" id="CDM94167.1"/>
    </source>
</evidence>
<dbReference type="Gene3D" id="3.10.129.10">
    <property type="entry name" value="Hotdog Thioesterase"/>
    <property type="match status" value="1"/>
</dbReference>
<protein>
    <submittedName>
        <fullName evidence="3">Thioesterase</fullName>
        <ecNumber evidence="3">3.1.2.-</ecNumber>
    </submittedName>
</protein>
<dbReference type="RefSeq" id="WP_008049536.1">
    <property type="nucleotide sequence ID" value="NZ_FO818640.1"/>
</dbReference>
<name>A0A9P1NXX9_9CYAN</name>
<evidence type="ECO:0000256" key="1">
    <source>
        <dbReference type="ARBA" id="ARBA00005953"/>
    </source>
</evidence>